<evidence type="ECO:0000313" key="2">
    <source>
        <dbReference type="EMBL" id="KIW65055.1"/>
    </source>
</evidence>
<feature type="region of interest" description="Disordered" evidence="1">
    <location>
        <begin position="123"/>
        <end position="169"/>
    </location>
</feature>
<feature type="region of interest" description="Disordered" evidence="1">
    <location>
        <begin position="710"/>
        <end position="757"/>
    </location>
</feature>
<evidence type="ECO:0000313" key="3">
    <source>
        <dbReference type="Proteomes" id="UP000054266"/>
    </source>
</evidence>
<sequence length="757" mass="82835">MPLSSLRRRTVNEPLPPQQERKTPSPYRGRSTTVADLTSRKSLQSILGSVRKRPSPSKPDILEEEVYLPTDHVQPKAGWKRFRTPSPHPAKGSLAHSSSRLTKSEPPRTFLETLADAIRAPTSMFYKDKRHKSSEDDAPLVSAKVGSRVNTPSPTKSLSSKKSVRFKPGQSVIDVEPRAGPIDIPNSTPALPPMQLATTPLLQCFVRDHREMIPSGRPRSPPVLSSTIKFQQAMAEAQGLIENSIHSIPPLGSPLSEIASPPLAASEPLENPFEDPNEELILVSNEKDEDVSETTSVDTRMATISSSSISEHDRYDLCSDQAGEASFGDVLPDTQRTQPDKATELTSKMPSLGSHDANSEHFHASNTCPRHPSTRYRLIDEKWKGGPTQEDVRERFKQSEQINEPSPEQMNPFSDDHGYQNENICADSTVAPSSGVIDEMKSVQFPDSVLDKQSSTSRETKANCSKTTLEDVAWSPTLFPRNPPWSAGLALGRGRSSSDKHPTDFVPTYLLGRLSSFTEAESDLEVGADPPLDAESQQESTYDLLSGLKPAPPPFPGRAVSSEIQTPPPAIVAPPIAARQPAACSLEFETDEYGLCPSGDEARSITLQLPPGRHHHMMKPSSDPWLDEYGSSPFDVVVDPVPQIDRDSCNSTSDSRGDTEAKDSSESSNYTEPKGNSEKVPVATVVEQLEEAVGTLKRGTPHKTSIFRRTTTRKVSGSRRITPRKVYGSLRTSRKKSISTDTAEATEEDDVMCQGLV</sequence>
<proteinExistence type="predicted"/>
<feature type="region of interest" description="Disordered" evidence="1">
    <location>
        <begin position="320"/>
        <end position="421"/>
    </location>
</feature>
<organism evidence="2 3">
    <name type="scientific">Phialophora macrospora</name>
    <dbReference type="NCBI Taxonomy" id="1851006"/>
    <lineage>
        <taxon>Eukaryota</taxon>
        <taxon>Fungi</taxon>
        <taxon>Dikarya</taxon>
        <taxon>Ascomycota</taxon>
        <taxon>Pezizomycotina</taxon>
        <taxon>Eurotiomycetes</taxon>
        <taxon>Chaetothyriomycetidae</taxon>
        <taxon>Chaetothyriales</taxon>
        <taxon>Herpotrichiellaceae</taxon>
        <taxon>Phialophora</taxon>
    </lineage>
</organism>
<dbReference type="AlphaFoldDB" id="A0A0D2FE13"/>
<dbReference type="EMBL" id="KN846960">
    <property type="protein sequence ID" value="KIW65055.1"/>
    <property type="molecule type" value="Genomic_DNA"/>
</dbReference>
<feature type="region of interest" description="Disordered" evidence="1">
    <location>
        <begin position="521"/>
        <end position="541"/>
    </location>
</feature>
<feature type="compositionally biased region" description="Polar residues" evidence="1">
    <location>
        <begin position="399"/>
        <end position="412"/>
    </location>
</feature>
<evidence type="ECO:0000256" key="1">
    <source>
        <dbReference type="SAM" id="MobiDB-lite"/>
    </source>
</evidence>
<name>A0A0D2FE13_9EURO</name>
<feature type="compositionally biased region" description="Basic and acidic residues" evidence="1">
    <location>
        <begin position="655"/>
        <end position="665"/>
    </location>
</feature>
<gene>
    <name evidence="2" type="ORF">PV04_07342</name>
</gene>
<reference evidence="2 3" key="1">
    <citation type="submission" date="2015-01" db="EMBL/GenBank/DDBJ databases">
        <title>The Genome Sequence of Capronia semiimmersa CBS27337.</title>
        <authorList>
            <consortium name="The Broad Institute Genomics Platform"/>
            <person name="Cuomo C."/>
            <person name="de Hoog S."/>
            <person name="Gorbushina A."/>
            <person name="Stielow B."/>
            <person name="Teixiera M."/>
            <person name="Abouelleil A."/>
            <person name="Chapman S.B."/>
            <person name="Priest M."/>
            <person name="Young S.K."/>
            <person name="Wortman J."/>
            <person name="Nusbaum C."/>
            <person name="Birren B."/>
        </authorList>
    </citation>
    <scope>NUCLEOTIDE SEQUENCE [LARGE SCALE GENOMIC DNA]</scope>
    <source>
        <strain evidence="2 3">CBS 27337</strain>
    </source>
</reference>
<dbReference type="HOGENOM" id="CLU_017268_0_0_1"/>
<feature type="compositionally biased region" description="Polar residues" evidence="1">
    <location>
        <begin position="30"/>
        <end position="47"/>
    </location>
</feature>
<accession>A0A0D2FE13</accession>
<keyword evidence="3" id="KW-1185">Reference proteome</keyword>
<feature type="region of interest" description="Disordered" evidence="1">
    <location>
        <begin position="636"/>
        <end position="679"/>
    </location>
</feature>
<dbReference type="Proteomes" id="UP000054266">
    <property type="component" value="Unassembled WGS sequence"/>
</dbReference>
<feature type="compositionally biased region" description="Low complexity" evidence="1">
    <location>
        <begin position="151"/>
        <end position="161"/>
    </location>
</feature>
<protein>
    <submittedName>
        <fullName evidence="2">Uncharacterized protein</fullName>
    </submittedName>
</protein>
<feature type="compositionally biased region" description="Basic and acidic residues" evidence="1">
    <location>
        <begin position="377"/>
        <end position="398"/>
    </location>
</feature>
<feature type="region of interest" description="Disordered" evidence="1">
    <location>
        <begin position="1"/>
        <end position="108"/>
    </location>
</feature>